<keyword evidence="3" id="KW-1185">Reference proteome</keyword>
<sequence length="424" mass="49739">MSTLRYELIAATTNRAITLTDTNIYDDIHKRFEFQKQTVLADKILRNDENTYAIRWLTKTYDRNKIIFNSGTKRICENCNQECLATLYCEYCVRNYLQENFPNWTSGNDDIDNLIQKCQMESLMPNMVVEWIPYSNLENIKYLTKGGFSEIYTADWINGGYDEWDSEKKQLKRIERPGMQNMVAEVVLKTLEMQIKVGLKRFAKSHLTISNKWADVVRCYGLTQNPSNGNYMLVMNKMDINLRKYLQQNHNQLTWKDRINITYEVILALSYIHDEKAIHRDLHSGNILYSQFNDRWCISDLGFCGPADKSSTSIYGNLPYIAPEVIVGREYTFASDIYSIAILMWEISSGQTPFIKYEHENDIVMNIINGIRPKIVPRTPLEYKNLMKECWDADPLKRPNVNALERKMHKINFKICQMNYSNQK</sequence>
<evidence type="ECO:0000259" key="1">
    <source>
        <dbReference type="PROSITE" id="PS50011"/>
    </source>
</evidence>
<organism evidence="2 3">
    <name type="scientific">Rhizophagus irregularis (strain DAOM 197198w)</name>
    <name type="common">Glomus intraradices</name>
    <dbReference type="NCBI Taxonomy" id="1432141"/>
    <lineage>
        <taxon>Eukaryota</taxon>
        <taxon>Fungi</taxon>
        <taxon>Fungi incertae sedis</taxon>
        <taxon>Mucoromycota</taxon>
        <taxon>Glomeromycotina</taxon>
        <taxon>Glomeromycetes</taxon>
        <taxon>Glomerales</taxon>
        <taxon>Glomeraceae</taxon>
        <taxon>Rhizophagus</taxon>
    </lineage>
</organism>
<dbReference type="InterPro" id="IPR051681">
    <property type="entry name" value="Ser/Thr_Kinases-Pseudokinases"/>
</dbReference>
<dbReference type="HOGENOM" id="CLU_000288_7_34_1"/>
<dbReference type="Proteomes" id="UP000022910">
    <property type="component" value="Unassembled WGS sequence"/>
</dbReference>
<evidence type="ECO:0000313" key="3">
    <source>
        <dbReference type="Proteomes" id="UP000022910"/>
    </source>
</evidence>
<dbReference type="InterPro" id="IPR001245">
    <property type="entry name" value="Ser-Thr/Tyr_kinase_cat_dom"/>
</dbReference>
<feature type="domain" description="Protein kinase" evidence="1">
    <location>
        <begin position="137"/>
        <end position="412"/>
    </location>
</feature>
<dbReference type="GO" id="GO:0004674">
    <property type="term" value="F:protein serine/threonine kinase activity"/>
    <property type="evidence" value="ECO:0007669"/>
    <property type="project" value="TreeGrafter"/>
</dbReference>
<dbReference type="Pfam" id="PF07714">
    <property type="entry name" value="PK_Tyr_Ser-Thr"/>
    <property type="match status" value="1"/>
</dbReference>
<protein>
    <submittedName>
        <fullName evidence="2">Mkk1p</fullName>
    </submittedName>
</protein>
<dbReference type="GO" id="GO:0005524">
    <property type="term" value="F:ATP binding"/>
    <property type="evidence" value="ECO:0007669"/>
    <property type="project" value="InterPro"/>
</dbReference>
<comment type="caution">
    <text evidence="2">The sequence shown here is derived from an EMBL/GenBank/DDBJ whole genome shotgun (WGS) entry which is preliminary data.</text>
</comment>
<reference evidence="2 3" key="1">
    <citation type="submission" date="2014-02" db="EMBL/GenBank/DDBJ databases">
        <title>Single nucleus genome sequencing reveals high similarity among nuclei of an endomycorrhizal fungus.</title>
        <authorList>
            <person name="Lin K."/>
            <person name="Geurts R."/>
            <person name="Zhang Z."/>
            <person name="Limpens E."/>
            <person name="Saunders D.G."/>
            <person name="Mu D."/>
            <person name="Pang E."/>
            <person name="Cao H."/>
            <person name="Cha H."/>
            <person name="Lin T."/>
            <person name="Zhou Q."/>
            <person name="Shang Y."/>
            <person name="Li Y."/>
            <person name="Ivanov S."/>
            <person name="Sharma T."/>
            <person name="Velzen R.V."/>
            <person name="Ruijter N.D."/>
            <person name="Aanen D.K."/>
            <person name="Win J."/>
            <person name="Kamoun S."/>
            <person name="Bisseling T."/>
            <person name="Huang S."/>
        </authorList>
    </citation>
    <scope>NUCLEOTIDE SEQUENCE [LARGE SCALE GENOMIC DNA]</scope>
    <source>
        <strain evidence="3">DAOM197198w</strain>
    </source>
</reference>
<dbReference type="EMBL" id="JEMT01025819">
    <property type="protein sequence ID" value="EXX60977.1"/>
    <property type="molecule type" value="Genomic_DNA"/>
</dbReference>
<dbReference type="AlphaFoldDB" id="A0A015IUN4"/>
<proteinExistence type="predicted"/>
<accession>A0A015IUN4</accession>
<gene>
    <name evidence="2" type="ORF">RirG_175100</name>
</gene>
<dbReference type="Gene3D" id="1.10.510.10">
    <property type="entry name" value="Transferase(Phosphotransferase) domain 1"/>
    <property type="match status" value="1"/>
</dbReference>
<dbReference type="InterPro" id="IPR000719">
    <property type="entry name" value="Prot_kinase_dom"/>
</dbReference>
<name>A0A015IUN4_RHIIW</name>
<evidence type="ECO:0000313" key="2">
    <source>
        <dbReference type="EMBL" id="EXX60977.1"/>
    </source>
</evidence>
<dbReference type="InterPro" id="IPR011009">
    <property type="entry name" value="Kinase-like_dom_sf"/>
</dbReference>
<dbReference type="PROSITE" id="PS50011">
    <property type="entry name" value="PROTEIN_KINASE_DOM"/>
    <property type="match status" value="1"/>
</dbReference>
<dbReference type="SUPFAM" id="SSF56112">
    <property type="entry name" value="Protein kinase-like (PK-like)"/>
    <property type="match status" value="1"/>
</dbReference>
<dbReference type="PANTHER" id="PTHR44329">
    <property type="entry name" value="SERINE/THREONINE-PROTEIN KINASE TNNI3K-RELATED"/>
    <property type="match status" value="1"/>
</dbReference>